<gene>
    <name evidence="2" type="ORF">LIZ65_11490</name>
</gene>
<evidence type="ECO:0000313" key="2">
    <source>
        <dbReference type="EMBL" id="MCB7387914.1"/>
    </source>
</evidence>
<dbReference type="InterPro" id="IPR056670">
    <property type="entry name" value="DUF7768"/>
</dbReference>
<dbReference type="Pfam" id="PF24963">
    <property type="entry name" value="DUF7768"/>
    <property type="match status" value="1"/>
</dbReference>
<sequence length="173" mass="19859">MENIYHDYWEQELLYQFLKNDRCKKRAYICSPLSAVTDEEMVENIKIARAYMYYAMKKMGMNASAPHAYLPMLLCDKVPADRSIALQFGLELLEESDVLLICGNRISSGMSGEIAHAAYLKMPMMTFEESIYLEVQKNLTKQGYDKHSVHLDRENVLMGCSSPMAYLEKAGIF</sequence>
<keyword evidence="3" id="KW-1185">Reference proteome</keyword>
<dbReference type="EMBL" id="JAJCIS010000007">
    <property type="protein sequence ID" value="MCB7387914.1"/>
    <property type="molecule type" value="Genomic_DNA"/>
</dbReference>
<dbReference type="Gene3D" id="3.40.50.10400">
    <property type="entry name" value="Hypothetical protein PA1492"/>
    <property type="match status" value="1"/>
</dbReference>
<name>A0ABS8DHM1_9FIRM</name>
<organism evidence="2 3">
    <name type="scientific">Bariatricus massiliensis</name>
    <dbReference type="NCBI Taxonomy" id="1745713"/>
    <lineage>
        <taxon>Bacteria</taxon>
        <taxon>Bacillati</taxon>
        <taxon>Bacillota</taxon>
        <taxon>Clostridia</taxon>
        <taxon>Lachnospirales</taxon>
        <taxon>Lachnospiraceae</taxon>
        <taxon>Bariatricus</taxon>
    </lineage>
</organism>
<feature type="domain" description="DUF7768" evidence="1">
    <location>
        <begin position="26"/>
        <end position="126"/>
    </location>
</feature>
<accession>A0ABS8DHM1</accession>
<dbReference type="RefSeq" id="WP_025641607.1">
    <property type="nucleotide sequence ID" value="NZ_JAJCIQ010000008.1"/>
</dbReference>
<comment type="caution">
    <text evidence="2">The sequence shown here is derived from an EMBL/GenBank/DDBJ whole genome shotgun (WGS) entry which is preliminary data.</text>
</comment>
<protein>
    <recommendedName>
        <fullName evidence="1">DUF7768 domain-containing protein</fullName>
    </recommendedName>
</protein>
<reference evidence="2 3" key="1">
    <citation type="submission" date="2021-10" db="EMBL/GenBank/DDBJ databases">
        <title>Collection of gut derived symbiotic bacterial strains cultured from healthy donors.</title>
        <authorList>
            <person name="Lin H."/>
            <person name="Littmann E."/>
            <person name="Kohout C."/>
            <person name="Pamer E.G."/>
        </authorList>
    </citation>
    <scope>NUCLEOTIDE SEQUENCE [LARGE SCALE GENOMIC DNA]</scope>
    <source>
        <strain evidence="2 3">DFI.1.165</strain>
    </source>
</reference>
<evidence type="ECO:0000313" key="3">
    <source>
        <dbReference type="Proteomes" id="UP001299546"/>
    </source>
</evidence>
<evidence type="ECO:0000259" key="1">
    <source>
        <dbReference type="Pfam" id="PF24963"/>
    </source>
</evidence>
<proteinExistence type="predicted"/>
<dbReference type="Proteomes" id="UP001299546">
    <property type="component" value="Unassembled WGS sequence"/>
</dbReference>